<reference evidence="3 4" key="2">
    <citation type="journal article" date="2016" name="ISME J.">
        <title>Physiological and genomic characterization of two novel marine thaumarchaeal strains indicates niche differentiation.</title>
        <authorList>
            <person name="Bayer B."/>
            <person name="Vojvoda J."/>
            <person name="Offre P."/>
            <person name="Alves R.J."/>
            <person name="Elisabeth N.H."/>
            <person name="Garcia J.A."/>
            <person name="Volland J.M."/>
            <person name="Srivastava A."/>
            <person name="Schleper C."/>
            <person name="Herndl G.J."/>
        </authorList>
    </citation>
    <scope>NUCLEOTIDE SEQUENCE [LARGE SCALE GENOMIC DNA]</scope>
    <source>
        <strain evidence="3 4">D3C</strain>
    </source>
</reference>
<feature type="coiled-coil region" evidence="1">
    <location>
        <begin position="250"/>
        <end position="291"/>
    </location>
</feature>
<protein>
    <submittedName>
        <fullName evidence="3">Uncharacterized protein</fullName>
    </submittedName>
</protein>
<feature type="compositionally biased region" description="Acidic residues" evidence="2">
    <location>
        <begin position="81"/>
        <end position="104"/>
    </location>
</feature>
<evidence type="ECO:0000313" key="3">
    <source>
        <dbReference type="EMBL" id="AJM91763.1"/>
    </source>
</evidence>
<proteinExistence type="predicted"/>
<feature type="region of interest" description="Disordered" evidence="2">
    <location>
        <begin position="79"/>
        <end position="111"/>
    </location>
</feature>
<dbReference type="KEGG" id="nid:NPIRD3C_0549"/>
<evidence type="ECO:0000313" key="4">
    <source>
        <dbReference type="Proteomes" id="UP000032027"/>
    </source>
</evidence>
<dbReference type="AlphaFoldDB" id="A0A0C5BPY1"/>
<accession>A0A0C5BPY1</accession>
<keyword evidence="4" id="KW-1185">Reference proteome</keyword>
<organism evidence="3 4">
    <name type="scientific">Nitrosopumilus piranensis</name>
    <dbReference type="NCBI Taxonomy" id="1582439"/>
    <lineage>
        <taxon>Archaea</taxon>
        <taxon>Nitrososphaerota</taxon>
        <taxon>Nitrososphaeria</taxon>
        <taxon>Nitrosopumilales</taxon>
        <taxon>Nitrosopumilaceae</taxon>
        <taxon>Nitrosopumilus</taxon>
    </lineage>
</organism>
<sequence>MALSLMFSFPVAFADSDEREVEIEIEDGVSEIKIEWDDDEYEFKLATSDIDEILDITSLRTGIPVDSLRDIMKLEVKDNDDHDDERDERDEEDDDRDEHDDSNDSDVGTLEKELRVSTLGDSSEVKMEVEFVTDTVDSDVIIDEILENFLVTQEEAEDLLKIQTEDDELEEKFKVEIDSRGGISEVEVELRYVLDSTDRNEIITSIITQSQLDRDLILDAIDSQNDSDDSDSFEDNSDVITDQTFDDSELVDLRAENRALQEENQILREEVNDLREELANLNQVLMEQIRVIMDTLAALRP</sequence>
<dbReference type="HOGENOM" id="CLU_923177_0_0_2"/>
<gene>
    <name evidence="3" type="ORF">NPIRD3C_0549</name>
</gene>
<name>A0A0C5BPY1_9ARCH</name>
<dbReference type="Proteomes" id="UP000032027">
    <property type="component" value="Chromosome"/>
</dbReference>
<evidence type="ECO:0000256" key="2">
    <source>
        <dbReference type="SAM" id="MobiDB-lite"/>
    </source>
</evidence>
<evidence type="ECO:0000256" key="1">
    <source>
        <dbReference type="SAM" id="Coils"/>
    </source>
</evidence>
<keyword evidence="1" id="KW-0175">Coiled coil</keyword>
<dbReference type="EMBL" id="CP010868">
    <property type="protein sequence ID" value="AJM91763.1"/>
    <property type="molecule type" value="Genomic_DNA"/>
</dbReference>
<reference evidence="4" key="1">
    <citation type="submission" date="2015-02" db="EMBL/GenBank/DDBJ databases">
        <title>Characterization of two novel Thaumarchaeota isolated from the Northern Adriatic Sea.</title>
        <authorList>
            <person name="Bayer B."/>
            <person name="Vojvoda J."/>
            <person name="Offre P."/>
            <person name="Srivastava A."/>
            <person name="Elisabeth N."/>
            <person name="Garcia J.A.L."/>
            <person name="Schleper C."/>
            <person name="Herndl G.J."/>
        </authorList>
    </citation>
    <scope>NUCLEOTIDE SEQUENCE [LARGE SCALE GENOMIC DNA]</scope>
    <source>
        <strain evidence="4">D3C</strain>
    </source>
</reference>
<dbReference type="PATRIC" id="fig|1582439.9.peg.555"/>
<reference evidence="3 4" key="3">
    <citation type="journal article" date="2019" name="Int. J. Syst. Evol. Microbiol.">
        <title>Nitrosopumilus adriaticus sp. nov. and Nitrosopumilus piranensis sp. nov., two ammonia-oxidizing archaea from the Adriatic Sea and members of the class Nitrososphaeria.</title>
        <authorList>
            <person name="Bayer B."/>
            <person name="Vojvoda J."/>
            <person name="Reinthaler T."/>
            <person name="Reyes C."/>
            <person name="Pinto M."/>
            <person name="Herndl G.J."/>
        </authorList>
    </citation>
    <scope>NUCLEOTIDE SEQUENCE [LARGE SCALE GENOMIC DNA]</scope>
    <source>
        <strain evidence="3 4">D3C</strain>
    </source>
</reference>